<dbReference type="AlphaFoldDB" id="A0AAV8YTQ0"/>
<organism evidence="1 2">
    <name type="scientific">Aromia moschata</name>
    <dbReference type="NCBI Taxonomy" id="1265417"/>
    <lineage>
        <taxon>Eukaryota</taxon>
        <taxon>Metazoa</taxon>
        <taxon>Ecdysozoa</taxon>
        <taxon>Arthropoda</taxon>
        <taxon>Hexapoda</taxon>
        <taxon>Insecta</taxon>
        <taxon>Pterygota</taxon>
        <taxon>Neoptera</taxon>
        <taxon>Endopterygota</taxon>
        <taxon>Coleoptera</taxon>
        <taxon>Polyphaga</taxon>
        <taxon>Cucujiformia</taxon>
        <taxon>Chrysomeloidea</taxon>
        <taxon>Cerambycidae</taxon>
        <taxon>Cerambycinae</taxon>
        <taxon>Callichromatini</taxon>
        <taxon>Aromia</taxon>
    </lineage>
</organism>
<evidence type="ECO:0000313" key="1">
    <source>
        <dbReference type="EMBL" id="KAJ8954904.1"/>
    </source>
</evidence>
<reference evidence="1" key="1">
    <citation type="journal article" date="2023" name="Insect Mol. Biol.">
        <title>Genome sequencing provides insights into the evolution of gene families encoding plant cell wall-degrading enzymes in longhorned beetles.</title>
        <authorList>
            <person name="Shin N.R."/>
            <person name="Okamura Y."/>
            <person name="Kirsch R."/>
            <person name="Pauchet Y."/>
        </authorList>
    </citation>
    <scope>NUCLEOTIDE SEQUENCE</scope>
    <source>
        <strain evidence="1">AMC_N1</strain>
    </source>
</reference>
<keyword evidence="2" id="KW-1185">Reference proteome</keyword>
<comment type="caution">
    <text evidence="1">The sequence shown here is derived from an EMBL/GenBank/DDBJ whole genome shotgun (WGS) entry which is preliminary data.</text>
</comment>
<accession>A0AAV8YTQ0</accession>
<name>A0AAV8YTQ0_9CUCU</name>
<evidence type="ECO:0000313" key="2">
    <source>
        <dbReference type="Proteomes" id="UP001162162"/>
    </source>
</evidence>
<dbReference type="Proteomes" id="UP001162162">
    <property type="component" value="Unassembled WGS sequence"/>
</dbReference>
<sequence>MEDHRVANLARVKSKAEKKFGESHLRHHGEDARENVAVHQGTGVNNVPNGALDSPFDRPGVNTFDRTESEGRLAYFKHDTGHINLAFVDSDGYEDFDASIYEVCKLSTEAVRRQSVEAKLI</sequence>
<dbReference type="EMBL" id="JAPWTK010000042">
    <property type="protein sequence ID" value="KAJ8954904.1"/>
    <property type="molecule type" value="Genomic_DNA"/>
</dbReference>
<gene>
    <name evidence="1" type="ORF">NQ318_016844</name>
</gene>
<proteinExistence type="predicted"/>
<protein>
    <submittedName>
        <fullName evidence="1">Uncharacterized protein</fullName>
    </submittedName>
</protein>